<dbReference type="GeneID" id="54302303"/>
<name>A0A6A6BG38_9PEZI</name>
<protein>
    <recommendedName>
        <fullName evidence="1">NADH:flavin oxidoreductase/NADH oxidase N-terminal domain-containing protein</fullName>
    </recommendedName>
</protein>
<dbReference type="InterPro" id="IPR045247">
    <property type="entry name" value="Oye-like"/>
</dbReference>
<dbReference type="OrthoDB" id="276546at2759"/>
<dbReference type="InterPro" id="IPR013785">
    <property type="entry name" value="Aldolase_TIM"/>
</dbReference>
<reference evidence="2" key="1">
    <citation type="journal article" date="2020" name="Stud. Mycol.">
        <title>101 Dothideomycetes genomes: a test case for predicting lifestyles and emergence of pathogens.</title>
        <authorList>
            <person name="Haridas S."/>
            <person name="Albert R."/>
            <person name="Binder M."/>
            <person name="Bloem J."/>
            <person name="Labutti K."/>
            <person name="Salamov A."/>
            <person name="Andreopoulos B."/>
            <person name="Baker S."/>
            <person name="Barry K."/>
            <person name="Bills G."/>
            <person name="Bluhm B."/>
            <person name="Cannon C."/>
            <person name="Castanera R."/>
            <person name="Culley D."/>
            <person name="Daum C."/>
            <person name="Ezra D."/>
            <person name="Gonzalez J."/>
            <person name="Henrissat B."/>
            <person name="Kuo A."/>
            <person name="Liang C."/>
            <person name="Lipzen A."/>
            <person name="Lutzoni F."/>
            <person name="Magnuson J."/>
            <person name="Mondo S."/>
            <person name="Nolan M."/>
            <person name="Ohm R."/>
            <person name="Pangilinan J."/>
            <person name="Park H.-J."/>
            <person name="Ramirez L."/>
            <person name="Alfaro M."/>
            <person name="Sun H."/>
            <person name="Tritt A."/>
            <person name="Yoshinaga Y."/>
            <person name="Zwiers L.-H."/>
            <person name="Turgeon B."/>
            <person name="Goodwin S."/>
            <person name="Spatafora J."/>
            <person name="Crous P."/>
            <person name="Grigoriev I."/>
        </authorList>
    </citation>
    <scope>NUCLEOTIDE SEQUENCE</scope>
    <source>
        <strain evidence="2">CBS 121167</strain>
    </source>
</reference>
<dbReference type="PANTHER" id="PTHR22893">
    <property type="entry name" value="NADH OXIDOREDUCTASE-RELATED"/>
    <property type="match status" value="1"/>
</dbReference>
<dbReference type="SUPFAM" id="SSF51395">
    <property type="entry name" value="FMN-linked oxidoreductases"/>
    <property type="match status" value="1"/>
</dbReference>
<proteinExistence type="predicted"/>
<dbReference type="Gene3D" id="3.20.20.70">
    <property type="entry name" value="Aldolase class I"/>
    <property type="match status" value="1"/>
</dbReference>
<dbReference type="GO" id="GO:0010181">
    <property type="term" value="F:FMN binding"/>
    <property type="evidence" value="ECO:0007669"/>
    <property type="project" value="InterPro"/>
</dbReference>
<dbReference type="Proteomes" id="UP000799438">
    <property type="component" value="Unassembled WGS sequence"/>
</dbReference>
<dbReference type="InterPro" id="IPR001155">
    <property type="entry name" value="OxRdtase_FMN_N"/>
</dbReference>
<sequence>MPGLFNPITIGDSLELRNRINMGALTRNRCINHNKPTEAVVAHYAMRARNGPGLIVGEGTFICPQGSEYPYAPVMYKEEHARAWEKVTDAVHREGGTMFFQAWHAGRLQHEDMPMLKESGFPVQVPSNVPAPGGKFRLLEGVPGYSHNLTEIKDPNEVVEQYKSSARLAKLAGFDGIELVSQGGYLLHSFMMTHTNKRKDSYGGSVKNRCRIVLEIVDALCDIWGPRRIGIKICPTDDVNDSIVSYKELSETYTYLIKEIVARELAYVNLTRRGCVKSRADGLDEMKLHLRPAGKELPPGYDPLKQFGPMIKFPGSKTKLMVNWNFSIEAADKLVKESKIDMVEIGLPFVTNPDLVSRAKNGIPLAENDRGGKVYYGPYSDVNENYNDWPTAAEAVPVKP</sequence>
<evidence type="ECO:0000313" key="2">
    <source>
        <dbReference type="EMBL" id="KAF2143130.1"/>
    </source>
</evidence>
<accession>A0A6A6BG38</accession>
<evidence type="ECO:0000259" key="1">
    <source>
        <dbReference type="Pfam" id="PF00724"/>
    </source>
</evidence>
<dbReference type="EMBL" id="ML995482">
    <property type="protein sequence ID" value="KAF2143130.1"/>
    <property type="molecule type" value="Genomic_DNA"/>
</dbReference>
<dbReference type="PANTHER" id="PTHR22893:SF91">
    <property type="entry name" value="NADPH DEHYDROGENASE 2-RELATED"/>
    <property type="match status" value="1"/>
</dbReference>
<organism evidence="2 3">
    <name type="scientific">Aplosporella prunicola CBS 121167</name>
    <dbReference type="NCBI Taxonomy" id="1176127"/>
    <lineage>
        <taxon>Eukaryota</taxon>
        <taxon>Fungi</taxon>
        <taxon>Dikarya</taxon>
        <taxon>Ascomycota</taxon>
        <taxon>Pezizomycotina</taxon>
        <taxon>Dothideomycetes</taxon>
        <taxon>Dothideomycetes incertae sedis</taxon>
        <taxon>Botryosphaeriales</taxon>
        <taxon>Aplosporellaceae</taxon>
        <taxon>Aplosporella</taxon>
    </lineage>
</organism>
<dbReference type="GO" id="GO:0016491">
    <property type="term" value="F:oxidoreductase activity"/>
    <property type="evidence" value="ECO:0007669"/>
    <property type="project" value="InterPro"/>
</dbReference>
<keyword evidence="3" id="KW-1185">Reference proteome</keyword>
<evidence type="ECO:0000313" key="3">
    <source>
        <dbReference type="Proteomes" id="UP000799438"/>
    </source>
</evidence>
<dbReference type="AlphaFoldDB" id="A0A6A6BG38"/>
<gene>
    <name evidence="2" type="ORF">K452DRAFT_325813</name>
</gene>
<dbReference type="Pfam" id="PF00724">
    <property type="entry name" value="Oxidored_FMN"/>
    <property type="match status" value="1"/>
</dbReference>
<feature type="domain" description="NADH:flavin oxidoreductase/NADH oxidase N-terminal" evidence="1">
    <location>
        <begin position="4"/>
        <end position="365"/>
    </location>
</feature>
<dbReference type="RefSeq" id="XP_033398842.1">
    <property type="nucleotide sequence ID" value="XM_033544807.1"/>
</dbReference>